<gene>
    <name evidence="1" type="ORF">OUZ56_024257</name>
</gene>
<name>A0ABR0B0M6_9CRUS</name>
<keyword evidence="2" id="KW-1185">Reference proteome</keyword>
<evidence type="ECO:0000313" key="2">
    <source>
        <dbReference type="Proteomes" id="UP001234178"/>
    </source>
</evidence>
<dbReference type="EMBL" id="JAOYFB010000039">
    <property type="protein sequence ID" value="KAK4030870.1"/>
    <property type="molecule type" value="Genomic_DNA"/>
</dbReference>
<sequence length="69" mass="8021">MEGLEAPRIYDAEPITNLLSWPRAPRLHIRLQQRESYVKKLHIATRMFAYGHRDDSDDGSGDNLIKIED</sequence>
<accession>A0ABR0B0M6</accession>
<protein>
    <submittedName>
        <fullName evidence="1">Uncharacterized protein</fullName>
    </submittedName>
</protein>
<organism evidence="1 2">
    <name type="scientific">Daphnia magna</name>
    <dbReference type="NCBI Taxonomy" id="35525"/>
    <lineage>
        <taxon>Eukaryota</taxon>
        <taxon>Metazoa</taxon>
        <taxon>Ecdysozoa</taxon>
        <taxon>Arthropoda</taxon>
        <taxon>Crustacea</taxon>
        <taxon>Branchiopoda</taxon>
        <taxon>Diplostraca</taxon>
        <taxon>Cladocera</taxon>
        <taxon>Anomopoda</taxon>
        <taxon>Daphniidae</taxon>
        <taxon>Daphnia</taxon>
    </lineage>
</organism>
<proteinExistence type="predicted"/>
<evidence type="ECO:0000313" key="1">
    <source>
        <dbReference type="EMBL" id="KAK4030870.1"/>
    </source>
</evidence>
<reference evidence="1 2" key="1">
    <citation type="journal article" date="2023" name="Nucleic Acids Res.">
        <title>The hologenome of Daphnia magna reveals possible DNA methylation and microbiome-mediated evolution of the host genome.</title>
        <authorList>
            <person name="Chaturvedi A."/>
            <person name="Li X."/>
            <person name="Dhandapani V."/>
            <person name="Marshall H."/>
            <person name="Kissane S."/>
            <person name="Cuenca-Cambronero M."/>
            <person name="Asole G."/>
            <person name="Calvet F."/>
            <person name="Ruiz-Romero M."/>
            <person name="Marangio P."/>
            <person name="Guigo R."/>
            <person name="Rago D."/>
            <person name="Mirbahai L."/>
            <person name="Eastwood N."/>
            <person name="Colbourne J.K."/>
            <person name="Zhou J."/>
            <person name="Mallon E."/>
            <person name="Orsini L."/>
        </authorList>
    </citation>
    <scope>NUCLEOTIDE SEQUENCE [LARGE SCALE GENOMIC DNA]</scope>
    <source>
        <strain evidence="1">LRV0_1</strain>
    </source>
</reference>
<dbReference type="Proteomes" id="UP001234178">
    <property type="component" value="Unassembled WGS sequence"/>
</dbReference>
<comment type="caution">
    <text evidence="1">The sequence shown here is derived from an EMBL/GenBank/DDBJ whole genome shotgun (WGS) entry which is preliminary data.</text>
</comment>